<protein>
    <submittedName>
        <fullName evidence="1">Uncharacterized protein</fullName>
    </submittedName>
</protein>
<organism evidence="1 2">
    <name type="scientific">Fistulina hepatica ATCC 64428</name>
    <dbReference type="NCBI Taxonomy" id="1128425"/>
    <lineage>
        <taxon>Eukaryota</taxon>
        <taxon>Fungi</taxon>
        <taxon>Dikarya</taxon>
        <taxon>Basidiomycota</taxon>
        <taxon>Agaricomycotina</taxon>
        <taxon>Agaricomycetes</taxon>
        <taxon>Agaricomycetidae</taxon>
        <taxon>Agaricales</taxon>
        <taxon>Fistulinaceae</taxon>
        <taxon>Fistulina</taxon>
    </lineage>
</organism>
<gene>
    <name evidence="1" type="ORF">FISHEDRAFT_72145</name>
</gene>
<keyword evidence="2" id="KW-1185">Reference proteome</keyword>
<proteinExistence type="predicted"/>
<name>A0A0D7AFK0_9AGAR</name>
<dbReference type="EMBL" id="KN881696">
    <property type="protein sequence ID" value="KIY49914.1"/>
    <property type="molecule type" value="Genomic_DNA"/>
</dbReference>
<dbReference type="AlphaFoldDB" id="A0A0D7AFK0"/>
<dbReference type="Proteomes" id="UP000054144">
    <property type="component" value="Unassembled WGS sequence"/>
</dbReference>
<evidence type="ECO:0000313" key="2">
    <source>
        <dbReference type="Proteomes" id="UP000054144"/>
    </source>
</evidence>
<reference evidence="1 2" key="1">
    <citation type="journal article" date="2015" name="Fungal Genet. Biol.">
        <title>Evolution of novel wood decay mechanisms in Agaricales revealed by the genome sequences of Fistulina hepatica and Cylindrobasidium torrendii.</title>
        <authorList>
            <person name="Floudas D."/>
            <person name="Held B.W."/>
            <person name="Riley R."/>
            <person name="Nagy L.G."/>
            <person name="Koehler G."/>
            <person name="Ransdell A.S."/>
            <person name="Younus H."/>
            <person name="Chow J."/>
            <person name="Chiniquy J."/>
            <person name="Lipzen A."/>
            <person name="Tritt A."/>
            <person name="Sun H."/>
            <person name="Haridas S."/>
            <person name="LaButti K."/>
            <person name="Ohm R.A."/>
            <person name="Kues U."/>
            <person name="Blanchette R.A."/>
            <person name="Grigoriev I.V."/>
            <person name="Minto R.E."/>
            <person name="Hibbett D.S."/>
        </authorList>
    </citation>
    <scope>NUCLEOTIDE SEQUENCE [LARGE SCALE GENOMIC DNA]</scope>
    <source>
        <strain evidence="1 2">ATCC 64428</strain>
    </source>
</reference>
<sequence length="237" mass="26011">MFTTSRTRAGSAISVRAVLSLVVSRPDHCTKPPYNYSTYKPYLKRSAAARPSFQRSLFFRRPLTSSSTASAAARTPTDDLRKLDMTQLEEIDAAALIGLGIDEDIDLQLYLLESESQRQRRSCAQIADPLCPIAEEPEIEALYTATTTTPLLARLPFFSPLLTSTPKFPSSSPMLPSSTSSLVPIHNRTDAHSPRCADSETGGSAFALPKMADYTWPELADEAIISRKTSLLSLFSF</sequence>
<accession>A0A0D7AFK0</accession>
<evidence type="ECO:0000313" key="1">
    <source>
        <dbReference type="EMBL" id="KIY49914.1"/>
    </source>
</evidence>